<accession>A0A1V5ZQI3</accession>
<reference evidence="1" key="1">
    <citation type="submission" date="2017-02" db="EMBL/GenBank/DDBJ databases">
        <title>Delving into the versatile metabolic prowess of the omnipresent phylum Bacteroidetes.</title>
        <authorList>
            <person name="Nobu M.K."/>
            <person name="Mei R."/>
            <person name="Narihiro T."/>
            <person name="Kuroda K."/>
            <person name="Liu W.-T."/>
        </authorList>
    </citation>
    <scope>NUCLEOTIDE SEQUENCE</scope>
    <source>
        <strain evidence="1">ADurb.Bin160</strain>
    </source>
</reference>
<proteinExistence type="predicted"/>
<protein>
    <submittedName>
        <fullName evidence="1">Uncharacterized protein</fullName>
    </submittedName>
</protein>
<dbReference type="EMBL" id="MWDB01000006">
    <property type="protein sequence ID" value="OQB42094.1"/>
    <property type="molecule type" value="Genomic_DNA"/>
</dbReference>
<name>A0A1V5ZQI3_9BACT</name>
<dbReference type="Proteomes" id="UP000485621">
    <property type="component" value="Unassembled WGS sequence"/>
</dbReference>
<gene>
    <name evidence="1" type="ORF">BWY04_00453</name>
</gene>
<organism evidence="1">
    <name type="scientific">candidate division CPR1 bacterium ADurb.Bin160</name>
    <dbReference type="NCBI Taxonomy" id="1852826"/>
    <lineage>
        <taxon>Bacteria</taxon>
        <taxon>candidate division CPR1</taxon>
    </lineage>
</organism>
<comment type="caution">
    <text evidence="1">The sequence shown here is derived from an EMBL/GenBank/DDBJ whole genome shotgun (WGS) entry which is preliminary data.</text>
</comment>
<evidence type="ECO:0000313" key="1">
    <source>
        <dbReference type="EMBL" id="OQB42094.1"/>
    </source>
</evidence>
<sequence length="91" mass="10628">MLNILSIIKNEGKLSKSYCVKLYSDSFCISNTTFYRTFNSSMLFIPVFLILSRKSMFFCFTCSFIFSFHSRADGFDIMSLIKDNNFCDFVK</sequence>
<dbReference type="AlphaFoldDB" id="A0A1V5ZQI3"/>